<dbReference type="GO" id="GO:0003841">
    <property type="term" value="F:1-acylglycerol-3-phosphate O-acyltransferase activity"/>
    <property type="evidence" value="ECO:0007669"/>
    <property type="project" value="UniProtKB-UniRule"/>
</dbReference>
<keyword evidence="4" id="KW-0444">Lipid biosynthesis</keyword>
<dbReference type="SUPFAM" id="SSF69593">
    <property type="entry name" value="Glycerol-3-phosphate (1)-acyltransferase"/>
    <property type="match status" value="1"/>
</dbReference>
<evidence type="ECO:0000256" key="2">
    <source>
        <dbReference type="ARBA" id="ARBA00022679"/>
    </source>
</evidence>
<comment type="similarity">
    <text evidence="1 4">Belongs to the 1-acyl-sn-glycerol-3-phosphate acyltransferase family.</text>
</comment>
<dbReference type="PANTHER" id="PTHR10434:SF60">
    <property type="entry name" value="1-ACYL-SN-GLYCEROL-3-PHOSPHATE ACYLTRANSFERASE LPAT1, CHLOROPLASTIC"/>
    <property type="match status" value="1"/>
</dbReference>
<dbReference type="CDD" id="cd07989">
    <property type="entry name" value="LPLAT_AGPAT-like"/>
    <property type="match status" value="1"/>
</dbReference>
<dbReference type="FunCoup" id="A0A7J7CR39">
    <property type="interactions" value="2134"/>
</dbReference>
<keyword evidence="2 4" id="KW-0808">Transferase</keyword>
<evidence type="ECO:0000259" key="6">
    <source>
        <dbReference type="SMART" id="SM00563"/>
    </source>
</evidence>
<dbReference type="NCBIfam" id="TIGR00530">
    <property type="entry name" value="AGP_acyltrn"/>
    <property type="match status" value="1"/>
</dbReference>
<feature type="transmembrane region" description="Helical" evidence="5">
    <location>
        <begin position="181"/>
        <end position="199"/>
    </location>
</feature>
<keyword evidence="5" id="KW-0472">Membrane</keyword>
<organism evidence="7 8">
    <name type="scientific">Tripterygium wilfordii</name>
    <name type="common">Thunder God vine</name>
    <dbReference type="NCBI Taxonomy" id="458696"/>
    <lineage>
        <taxon>Eukaryota</taxon>
        <taxon>Viridiplantae</taxon>
        <taxon>Streptophyta</taxon>
        <taxon>Embryophyta</taxon>
        <taxon>Tracheophyta</taxon>
        <taxon>Spermatophyta</taxon>
        <taxon>Magnoliopsida</taxon>
        <taxon>eudicotyledons</taxon>
        <taxon>Gunneridae</taxon>
        <taxon>Pentapetalae</taxon>
        <taxon>rosids</taxon>
        <taxon>fabids</taxon>
        <taxon>Celastrales</taxon>
        <taxon>Celastraceae</taxon>
        <taxon>Tripterygium</taxon>
    </lineage>
</organism>
<name>A0A7J7CR39_TRIWF</name>
<proteinExistence type="inferred from homology"/>
<dbReference type="AlphaFoldDB" id="A0A7J7CR39"/>
<keyword evidence="5" id="KW-1133">Transmembrane helix</keyword>
<evidence type="ECO:0000313" key="8">
    <source>
        <dbReference type="Proteomes" id="UP000593562"/>
    </source>
</evidence>
<evidence type="ECO:0000256" key="5">
    <source>
        <dbReference type="SAM" id="Phobius"/>
    </source>
</evidence>
<comment type="catalytic activity">
    <reaction evidence="4">
        <text>a 1-acyl-sn-glycero-3-phosphate + an acyl-CoA = a 1,2-diacyl-sn-glycero-3-phosphate + CoA</text>
        <dbReference type="Rhea" id="RHEA:19709"/>
        <dbReference type="ChEBI" id="CHEBI:57287"/>
        <dbReference type="ChEBI" id="CHEBI:57970"/>
        <dbReference type="ChEBI" id="CHEBI:58342"/>
        <dbReference type="ChEBI" id="CHEBI:58608"/>
        <dbReference type="EC" id="2.3.1.51"/>
    </reaction>
</comment>
<dbReference type="Proteomes" id="UP000593562">
    <property type="component" value="Unassembled WGS sequence"/>
</dbReference>
<comment type="domain">
    <text evidence="4">The HXXXXD motif is essential for acyltransferase activity and may constitute the binding site for the phosphate moiety of the glycerol-3-phosphate.</text>
</comment>
<dbReference type="InterPro" id="IPR002123">
    <property type="entry name" value="Plipid/glycerol_acylTrfase"/>
</dbReference>
<dbReference type="InParanoid" id="A0A7J7CR39"/>
<comment type="caution">
    <text evidence="7">The sequence shown here is derived from an EMBL/GenBank/DDBJ whole genome shotgun (WGS) entry which is preliminary data.</text>
</comment>
<sequence>MDLLHGKLMVSPFEEVPFMVASQRISEFLKPNLYPGLSSRDQLKLCAFKRICTDHPSDKWAQLRFSNHSARCSFLSIQKNHSAVSHSPFFTREELNRQCYIRNLRNQNKCSRYVAVRSELAESGVPDSAYPLSEFKFGSKVRGICFYAVTAITAIFLFVLMLVAHPFVMLLDRYRRKAQHFIAKIWATLTVAPFFTVQFEGLENLPPPDTSAVYVSNHQSFLDIYTLLILGRSFKFISKTSIFLFPIIGWAMFMLGTIPLKRMNSKSQLDCLKRCMDLIKKGSSVFFFPEGTRSKDGKLGAFKKGAFSVAAKTGVPIVPMTLIGTGKIMPTGMESIVNQGSVKVVIHKPIQGRDPAALCNEARNVISEALNRQ</sequence>
<keyword evidence="4" id="KW-0443">Lipid metabolism</keyword>
<feature type="domain" description="Phospholipid/glycerol acyltransferase" evidence="6">
    <location>
        <begin position="212"/>
        <end position="325"/>
    </location>
</feature>
<accession>A0A7J7CR39</accession>
<keyword evidence="4" id="KW-1208">Phospholipid metabolism</keyword>
<keyword evidence="8" id="KW-1185">Reference proteome</keyword>
<keyword evidence="3 4" id="KW-0012">Acyltransferase</keyword>
<dbReference type="EMBL" id="JAAARO010000014">
    <property type="protein sequence ID" value="KAF5736572.1"/>
    <property type="molecule type" value="Genomic_DNA"/>
</dbReference>
<evidence type="ECO:0000256" key="3">
    <source>
        <dbReference type="ARBA" id="ARBA00023315"/>
    </source>
</evidence>
<evidence type="ECO:0000256" key="4">
    <source>
        <dbReference type="RuleBase" id="RU361267"/>
    </source>
</evidence>
<keyword evidence="5" id="KW-0812">Transmembrane</keyword>
<dbReference type="PANTHER" id="PTHR10434">
    <property type="entry name" value="1-ACYL-SN-GLYCEROL-3-PHOSPHATE ACYLTRANSFERASE"/>
    <property type="match status" value="1"/>
</dbReference>
<dbReference type="SMART" id="SM00563">
    <property type="entry name" value="PlsC"/>
    <property type="match status" value="1"/>
</dbReference>
<gene>
    <name evidence="7" type="ORF">HS088_TW14G00717</name>
</gene>
<feature type="transmembrane region" description="Helical" evidence="5">
    <location>
        <begin position="242"/>
        <end position="260"/>
    </location>
</feature>
<dbReference type="InterPro" id="IPR004552">
    <property type="entry name" value="AGP_acyltrans"/>
</dbReference>
<keyword evidence="4" id="KW-0594">Phospholipid biosynthesis</keyword>
<dbReference type="EC" id="2.3.1.51" evidence="4"/>
<protein>
    <recommendedName>
        <fullName evidence="4">1-acyl-sn-glycerol-3-phosphate acyltransferase</fullName>
        <ecNumber evidence="4">2.3.1.51</ecNumber>
    </recommendedName>
</protein>
<evidence type="ECO:0000313" key="7">
    <source>
        <dbReference type="EMBL" id="KAF5736572.1"/>
    </source>
</evidence>
<dbReference type="Pfam" id="PF01553">
    <property type="entry name" value="Acyltransferase"/>
    <property type="match status" value="1"/>
</dbReference>
<dbReference type="GO" id="GO:0016020">
    <property type="term" value="C:membrane"/>
    <property type="evidence" value="ECO:0007669"/>
    <property type="project" value="InterPro"/>
</dbReference>
<feature type="transmembrane region" description="Helical" evidence="5">
    <location>
        <begin position="146"/>
        <end position="169"/>
    </location>
</feature>
<evidence type="ECO:0000256" key="1">
    <source>
        <dbReference type="ARBA" id="ARBA00008655"/>
    </source>
</evidence>
<reference evidence="7 8" key="1">
    <citation type="journal article" date="2020" name="Nat. Commun.">
        <title>Genome of Tripterygium wilfordii and identification of cytochrome P450 involved in triptolide biosynthesis.</title>
        <authorList>
            <person name="Tu L."/>
            <person name="Su P."/>
            <person name="Zhang Z."/>
            <person name="Gao L."/>
            <person name="Wang J."/>
            <person name="Hu T."/>
            <person name="Zhou J."/>
            <person name="Zhang Y."/>
            <person name="Zhao Y."/>
            <person name="Liu Y."/>
            <person name="Song Y."/>
            <person name="Tong Y."/>
            <person name="Lu Y."/>
            <person name="Yang J."/>
            <person name="Xu C."/>
            <person name="Jia M."/>
            <person name="Peters R.J."/>
            <person name="Huang L."/>
            <person name="Gao W."/>
        </authorList>
    </citation>
    <scope>NUCLEOTIDE SEQUENCE [LARGE SCALE GENOMIC DNA]</scope>
    <source>
        <strain evidence="8">cv. XIE 37</strain>
        <tissue evidence="7">Leaf</tissue>
    </source>
</reference>
<dbReference type="GO" id="GO:0006654">
    <property type="term" value="P:phosphatidic acid biosynthetic process"/>
    <property type="evidence" value="ECO:0007669"/>
    <property type="project" value="TreeGrafter"/>
</dbReference>
<dbReference type="OrthoDB" id="417078at2759"/>